<proteinExistence type="predicted"/>
<keyword evidence="6" id="KW-0433">Leucine-rich repeat</keyword>
<keyword evidence="8 21" id="KW-0812">Transmembrane</keyword>
<dbReference type="GO" id="GO:0004674">
    <property type="term" value="F:protein serine/threonine kinase activity"/>
    <property type="evidence" value="ECO:0007669"/>
    <property type="project" value="UniProtKB-KW"/>
</dbReference>
<evidence type="ECO:0000256" key="12">
    <source>
        <dbReference type="ARBA" id="ARBA00022777"/>
    </source>
</evidence>
<name>A0A7J7LDC1_9MAGN</name>
<evidence type="ECO:0000313" key="23">
    <source>
        <dbReference type="EMBL" id="KAF6140542.1"/>
    </source>
</evidence>
<dbReference type="Gene3D" id="1.10.510.10">
    <property type="entry name" value="Transferase(Phosphotransferase) domain 1"/>
    <property type="match status" value="2"/>
</dbReference>
<feature type="transmembrane region" description="Helical" evidence="21">
    <location>
        <begin position="307"/>
        <end position="333"/>
    </location>
</feature>
<keyword evidence="10" id="KW-0677">Repeat</keyword>
<keyword evidence="16" id="KW-0675">Receptor</keyword>
<comment type="catalytic activity">
    <reaction evidence="19">
        <text>L-seryl-[protein] + ATP = O-phospho-L-seryl-[protein] + ADP + H(+)</text>
        <dbReference type="Rhea" id="RHEA:17989"/>
        <dbReference type="Rhea" id="RHEA-COMP:9863"/>
        <dbReference type="Rhea" id="RHEA-COMP:11604"/>
        <dbReference type="ChEBI" id="CHEBI:15378"/>
        <dbReference type="ChEBI" id="CHEBI:29999"/>
        <dbReference type="ChEBI" id="CHEBI:30616"/>
        <dbReference type="ChEBI" id="CHEBI:83421"/>
        <dbReference type="ChEBI" id="CHEBI:456216"/>
        <dbReference type="EC" id="2.7.11.1"/>
    </reaction>
</comment>
<feature type="transmembrane region" description="Helical" evidence="21">
    <location>
        <begin position="102"/>
        <end position="122"/>
    </location>
</feature>
<keyword evidence="14 21" id="KW-1133">Transmembrane helix</keyword>
<feature type="transmembrane region" description="Helical" evidence="21">
    <location>
        <begin position="233"/>
        <end position="251"/>
    </location>
</feature>
<dbReference type="InterPro" id="IPR011009">
    <property type="entry name" value="Kinase-like_dom_sf"/>
</dbReference>
<feature type="domain" description="Protein kinase" evidence="22">
    <location>
        <begin position="807"/>
        <end position="1091"/>
    </location>
</feature>
<dbReference type="PROSITE" id="PS00108">
    <property type="entry name" value="PROTEIN_KINASE_ST"/>
    <property type="match status" value="1"/>
</dbReference>
<evidence type="ECO:0000256" key="1">
    <source>
        <dbReference type="ARBA" id="ARBA00004162"/>
    </source>
</evidence>
<evidence type="ECO:0000256" key="21">
    <source>
        <dbReference type="SAM" id="Phobius"/>
    </source>
</evidence>
<keyword evidence="7" id="KW-0808">Transferase</keyword>
<feature type="transmembrane region" description="Helical" evidence="21">
    <location>
        <begin position="263"/>
        <end position="287"/>
    </location>
</feature>
<evidence type="ECO:0000256" key="18">
    <source>
        <dbReference type="ARBA" id="ARBA00047899"/>
    </source>
</evidence>
<comment type="subcellular location">
    <subcellularLocation>
        <location evidence="1">Cell membrane</location>
        <topology evidence="1">Single-pass membrane protein</topology>
    </subcellularLocation>
</comment>
<dbReference type="GO" id="GO:0005524">
    <property type="term" value="F:ATP binding"/>
    <property type="evidence" value="ECO:0007669"/>
    <property type="project" value="UniProtKB-UniRule"/>
</dbReference>
<dbReference type="Gene3D" id="3.30.200.20">
    <property type="entry name" value="Phosphorylase Kinase, domain 1"/>
    <property type="match status" value="2"/>
</dbReference>
<evidence type="ECO:0000256" key="2">
    <source>
        <dbReference type="ARBA" id="ARBA00012513"/>
    </source>
</evidence>
<keyword evidence="12" id="KW-0418">Kinase</keyword>
<dbReference type="SUPFAM" id="SSF56112">
    <property type="entry name" value="Protein kinase-like (PK-like)"/>
    <property type="match status" value="2"/>
</dbReference>
<dbReference type="PROSITE" id="PS50011">
    <property type="entry name" value="PROTEIN_KINASE_DOM"/>
    <property type="match status" value="2"/>
</dbReference>
<dbReference type="OrthoDB" id="647973at2759"/>
<feature type="transmembrane region" description="Helical" evidence="21">
    <location>
        <begin position="393"/>
        <end position="413"/>
    </location>
</feature>
<evidence type="ECO:0000256" key="17">
    <source>
        <dbReference type="ARBA" id="ARBA00023180"/>
    </source>
</evidence>
<feature type="binding site" evidence="20">
    <location>
        <position position="497"/>
    </location>
    <ligand>
        <name>ATP</name>
        <dbReference type="ChEBI" id="CHEBI:30616"/>
    </ligand>
</feature>
<sequence length="1114" mass="128773">MFVNSSNSKWKEEFDLHPQQKALQINDEFLSCWFRQPRSVLHGFLMASEHVETQHGVSDMISDIFTILSSFELHFLFTILVFITSVVALLISYYCDGLSKGFLFLFAFTTAVILLIFLLILYSICFDGDIDSGFFYREYNGALIPCVVTLFLYTFGISGVIFIFNAFLVFHILLLRKNTLFPADHILFIVYDQYKNERKKVLQVLITSITALIYLCGFSKSFAFLYAFSVRGILFTVYAFPVFLFIGYVFLYNEYYNHQVKGIAILVLIVIKFTFFYFGLSKSFLFLMSMTRNHFLFLYEFKSITRILFIFYVSLAFLAIIVVVVLAIIPVFSPNAFGIQKVIIFLYKKYNNQLKVASLVFIAGFFRYAFGVIGILFILYPLFLMFLYKKYTYQMKIASLVIIASMITVIYFFDGLSKSFLFLYTFGITGIIFILYTFPVFLYKKYDKEAKIARLNGEFLQKDLKRATNNFQDEIGSGGWGSVFKGRLDDGTLVAVKRFEGHKFERRVFEAEIFATASVDHAHLVCLRGSCSHMTETGEAFYIVYDLFPNGSLDNWIFPKAGQSGGYLSWKQRYRVAIEVAKALGHLHDRDHKHRILHLDIKPENVLLDDDFRAIVSDFGLSNLMSNDESRIYITERGTYGYKAPEWSLPRGISEKCDIFGYGKLLLDIIFGQQNVCLNQDGNNIYRKYSNGGNTQREQQTFYAFLWKKLTQNKPLDLIDRRLVADGKVDENEVRILVHVALWCLEEDPEKRPGDMRHIVDFLEERKIEGIIRIFPRMFPYKEYENQKNVARFSREFRHKELEIATNDFCYKLGIGGLGSVFKGVLNDGTTVAVKKVLLAINGELKFQEVVSVIASIQHAHVVRIRGYCSQLVKMGTVNVSLFVYDFFSNGSLDYWIFPQRGSHSSDWGWRYKVAEDVARALEYLHDHQILHLNIKPENILLDDNFRAVVSDFGLSKLMREDESIVLTTAIWTAGYRAPECFLGDISEKCDVYSYGVLLLDMFFGERNVCLDDSGNRNDKQEGNSQEERITFHKYMRQEVLSKEKGLELIDKRLKMVNAHEALSLLETALWCLQEDPKERPDMREVITMLLRTDQLAYALPEIIPNQLPTRGEP</sequence>
<evidence type="ECO:0000256" key="5">
    <source>
        <dbReference type="ARBA" id="ARBA00022553"/>
    </source>
</evidence>
<dbReference type="PANTHER" id="PTHR47976">
    <property type="entry name" value="G-TYPE LECTIN S-RECEPTOR-LIKE SERINE/THREONINE-PROTEIN KINASE SD2-5"/>
    <property type="match status" value="1"/>
</dbReference>
<evidence type="ECO:0000256" key="16">
    <source>
        <dbReference type="ARBA" id="ARBA00023170"/>
    </source>
</evidence>
<comment type="catalytic activity">
    <reaction evidence="18">
        <text>L-threonyl-[protein] + ATP = O-phospho-L-threonyl-[protein] + ADP + H(+)</text>
        <dbReference type="Rhea" id="RHEA:46608"/>
        <dbReference type="Rhea" id="RHEA-COMP:11060"/>
        <dbReference type="Rhea" id="RHEA-COMP:11605"/>
        <dbReference type="ChEBI" id="CHEBI:15378"/>
        <dbReference type="ChEBI" id="CHEBI:30013"/>
        <dbReference type="ChEBI" id="CHEBI:30616"/>
        <dbReference type="ChEBI" id="CHEBI:61977"/>
        <dbReference type="ChEBI" id="CHEBI:456216"/>
        <dbReference type="EC" id="2.7.11.1"/>
    </reaction>
</comment>
<keyword evidence="17" id="KW-0325">Glycoprotein</keyword>
<keyword evidence="11 20" id="KW-0547">Nucleotide-binding</keyword>
<dbReference type="EMBL" id="JACGCM010002361">
    <property type="protein sequence ID" value="KAF6140542.1"/>
    <property type="molecule type" value="Genomic_DNA"/>
</dbReference>
<feature type="domain" description="Protein kinase" evidence="22">
    <location>
        <begin position="469"/>
        <end position="763"/>
    </location>
</feature>
<keyword evidence="4" id="KW-0723">Serine/threonine-protein kinase</keyword>
<evidence type="ECO:0000256" key="19">
    <source>
        <dbReference type="ARBA" id="ARBA00048679"/>
    </source>
</evidence>
<evidence type="ECO:0000256" key="11">
    <source>
        <dbReference type="ARBA" id="ARBA00022741"/>
    </source>
</evidence>
<dbReference type="InterPro" id="IPR051343">
    <property type="entry name" value="G-type_lectin_kinases/EP1-like"/>
</dbReference>
<feature type="transmembrane region" description="Helical" evidence="21">
    <location>
        <begin position="204"/>
        <end position="227"/>
    </location>
</feature>
<dbReference type="GO" id="GO:0005886">
    <property type="term" value="C:plasma membrane"/>
    <property type="evidence" value="ECO:0007669"/>
    <property type="project" value="UniProtKB-SubCell"/>
</dbReference>
<evidence type="ECO:0000256" key="20">
    <source>
        <dbReference type="PROSITE-ProRule" id="PRU10141"/>
    </source>
</evidence>
<evidence type="ECO:0000256" key="6">
    <source>
        <dbReference type="ARBA" id="ARBA00022614"/>
    </source>
</evidence>
<evidence type="ECO:0000256" key="3">
    <source>
        <dbReference type="ARBA" id="ARBA00022475"/>
    </source>
</evidence>
<feature type="transmembrane region" description="Helical" evidence="21">
    <location>
        <begin position="420"/>
        <end position="443"/>
    </location>
</feature>
<dbReference type="Proteomes" id="UP000541444">
    <property type="component" value="Unassembled WGS sequence"/>
</dbReference>
<gene>
    <name evidence="23" type="ORF">GIB67_035569</name>
</gene>
<dbReference type="InterPro" id="IPR000719">
    <property type="entry name" value="Prot_kinase_dom"/>
</dbReference>
<evidence type="ECO:0000256" key="15">
    <source>
        <dbReference type="ARBA" id="ARBA00023136"/>
    </source>
</evidence>
<protein>
    <recommendedName>
        <fullName evidence="2">non-specific serine/threonine protein kinase</fullName>
        <ecNumber evidence="2">2.7.11.1</ecNumber>
    </recommendedName>
</protein>
<evidence type="ECO:0000256" key="13">
    <source>
        <dbReference type="ARBA" id="ARBA00022840"/>
    </source>
</evidence>
<feature type="transmembrane region" description="Helical" evidence="21">
    <location>
        <begin position="142"/>
        <end position="175"/>
    </location>
</feature>
<comment type="caution">
    <text evidence="23">The sequence shown here is derived from an EMBL/GenBank/DDBJ whole genome shotgun (WGS) entry which is preliminary data.</text>
</comment>
<dbReference type="SMART" id="SM00220">
    <property type="entry name" value="S_TKc"/>
    <property type="match status" value="2"/>
</dbReference>
<reference evidence="23 24" key="1">
    <citation type="journal article" date="2020" name="IScience">
        <title>Genome Sequencing of the Endangered Kingdonia uniflora (Circaeasteraceae, Ranunculales) Reveals Potential Mechanisms of Evolutionary Specialization.</title>
        <authorList>
            <person name="Sun Y."/>
            <person name="Deng T."/>
            <person name="Zhang A."/>
            <person name="Moore M.J."/>
            <person name="Landis J.B."/>
            <person name="Lin N."/>
            <person name="Zhang H."/>
            <person name="Zhang X."/>
            <person name="Huang J."/>
            <person name="Zhang X."/>
            <person name="Sun H."/>
            <person name="Wang H."/>
        </authorList>
    </citation>
    <scope>NUCLEOTIDE SEQUENCE [LARGE SCALE GENOMIC DNA]</scope>
    <source>
        <strain evidence="23">TB1705</strain>
        <tissue evidence="23">Leaf</tissue>
    </source>
</reference>
<evidence type="ECO:0000256" key="9">
    <source>
        <dbReference type="ARBA" id="ARBA00022729"/>
    </source>
</evidence>
<evidence type="ECO:0000256" key="10">
    <source>
        <dbReference type="ARBA" id="ARBA00022737"/>
    </source>
</evidence>
<evidence type="ECO:0000256" key="14">
    <source>
        <dbReference type="ARBA" id="ARBA00022989"/>
    </source>
</evidence>
<keyword evidence="24" id="KW-1185">Reference proteome</keyword>
<evidence type="ECO:0000256" key="7">
    <source>
        <dbReference type="ARBA" id="ARBA00022679"/>
    </source>
</evidence>
<dbReference type="InterPro" id="IPR017441">
    <property type="entry name" value="Protein_kinase_ATP_BS"/>
</dbReference>
<evidence type="ECO:0000256" key="8">
    <source>
        <dbReference type="ARBA" id="ARBA00022692"/>
    </source>
</evidence>
<dbReference type="InterPro" id="IPR008271">
    <property type="entry name" value="Ser/Thr_kinase_AS"/>
</dbReference>
<organism evidence="23 24">
    <name type="scientific">Kingdonia uniflora</name>
    <dbReference type="NCBI Taxonomy" id="39325"/>
    <lineage>
        <taxon>Eukaryota</taxon>
        <taxon>Viridiplantae</taxon>
        <taxon>Streptophyta</taxon>
        <taxon>Embryophyta</taxon>
        <taxon>Tracheophyta</taxon>
        <taxon>Spermatophyta</taxon>
        <taxon>Magnoliopsida</taxon>
        <taxon>Ranunculales</taxon>
        <taxon>Circaeasteraceae</taxon>
        <taxon>Kingdonia</taxon>
    </lineage>
</organism>
<keyword evidence="5" id="KW-0597">Phosphoprotein</keyword>
<dbReference type="PANTHER" id="PTHR47976:SF115">
    <property type="entry name" value="RECEPTOR-LIKE SERINE_THREONINE-PROTEIN KINASE"/>
    <property type="match status" value="1"/>
</dbReference>
<evidence type="ECO:0000259" key="22">
    <source>
        <dbReference type="PROSITE" id="PS50011"/>
    </source>
</evidence>
<dbReference type="Pfam" id="PF00069">
    <property type="entry name" value="Pkinase"/>
    <property type="match status" value="2"/>
</dbReference>
<dbReference type="AlphaFoldDB" id="A0A7J7LDC1"/>
<evidence type="ECO:0000256" key="4">
    <source>
        <dbReference type="ARBA" id="ARBA00022527"/>
    </source>
</evidence>
<keyword evidence="3" id="KW-1003">Cell membrane</keyword>
<feature type="transmembrane region" description="Helical" evidence="21">
    <location>
        <begin position="75"/>
        <end position="95"/>
    </location>
</feature>
<dbReference type="PROSITE" id="PS00107">
    <property type="entry name" value="PROTEIN_KINASE_ATP"/>
    <property type="match status" value="1"/>
</dbReference>
<keyword evidence="13 20" id="KW-0067">ATP-binding</keyword>
<keyword evidence="15 21" id="KW-0472">Membrane</keyword>
<dbReference type="EC" id="2.7.11.1" evidence="2"/>
<feature type="transmembrane region" description="Helical" evidence="21">
    <location>
        <begin position="354"/>
        <end position="387"/>
    </location>
</feature>
<accession>A0A7J7LDC1</accession>
<evidence type="ECO:0000313" key="24">
    <source>
        <dbReference type="Proteomes" id="UP000541444"/>
    </source>
</evidence>
<dbReference type="FunFam" id="1.10.510.10:FF:000358">
    <property type="entry name" value="Putative leucine-rich repeat receptor-like serine/threonine-protein kinase"/>
    <property type="match status" value="1"/>
</dbReference>
<keyword evidence="9" id="KW-0732">Signal</keyword>